<dbReference type="InterPro" id="IPR032466">
    <property type="entry name" value="Metal_Hydrolase"/>
</dbReference>
<dbReference type="InterPro" id="IPR011612">
    <property type="entry name" value="Urease_alpha_N_dom"/>
</dbReference>
<accession>A0A0B6WUF7</accession>
<feature type="domain" description="Amidohydrolase 3" evidence="5">
    <location>
        <begin position="76"/>
        <end position="514"/>
    </location>
</feature>
<organism evidence="6 7">
    <name type="scientific">Pyrinomonas methylaliphatogenes</name>
    <dbReference type="NCBI Taxonomy" id="454194"/>
    <lineage>
        <taxon>Bacteria</taxon>
        <taxon>Pseudomonadati</taxon>
        <taxon>Acidobacteriota</taxon>
        <taxon>Blastocatellia</taxon>
        <taxon>Blastocatellales</taxon>
        <taxon>Pyrinomonadaceae</taxon>
        <taxon>Pyrinomonas</taxon>
    </lineage>
</organism>
<reference evidence="6 7" key="2">
    <citation type="submission" date="2015-01" db="EMBL/GenBank/DDBJ databases">
        <title>Complete genome sequence of Pyrinomonas methylaliphatogenes type strain K22T.</title>
        <authorList>
            <person name="Lee K.C.Y."/>
            <person name="Power J.F."/>
            <person name="Dunfield P.F."/>
            <person name="Morgan X.C."/>
            <person name="Huttenhower C."/>
            <person name="Stott M.B."/>
        </authorList>
    </citation>
    <scope>NUCLEOTIDE SEQUENCE [LARGE SCALE GENOMIC DNA]</scope>
    <source>
        <strain evidence="6 7">K22</strain>
    </source>
</reference>
<evidence type="ECO:0000256" key="1">
    <source>
        <dbReference type="ARBA" id="ARBA00010716"/>
    </source>
</evidence>
<dbReference type="EMBL" id="CBXV010000003">
    <property type="protein sequence ID" value="CDM64868.1"/>
    <property type="molecule type" value="Genomic_DNA"/>
</dbReference>
<keyword evidence="7" id="KW-1185">Reference proteome</keyword>
<keyword evidence="3 6" id="KW-0378">Hydrolase</keyword>
<dbReference type="Pfam" id="PF07969">
    <property type="entry name" value="Amidohydro_3"/>
    <property type="match status" value="1"/>
</dbReference>
<dbReference type="SUPFAM" id="SSF51338">
    <property type="entry name" value="Composite domain of metallo-dependent hydrolases"/>
    <property type="match status" value="1"/>
</dbReference>
<dbReference type="GO" id="GO:0047420">
    <property type="term" value="F:N-acyl-D-amino-acid deacylase activity"/>
    <property type="evidence" value="ECO:0007669"/>
    <property type="project" value="UniProtKB-EC"/>
</dbReference>
<dbReference type="InterPro" id="IPR013108">
    <property type="entry name" value="Amidohydro_3"/>
</dbReference>
<dbReference type="PANTHER" id="PTHR11113:SF14">
    <property type="entry name" value="N-ACETYLGLUCOSAMINE-6-PHOSPHATE DEACETYLASE"/>
    <property type="match status" value="1"/>
</dbReference>
<evidence type="ECO:0000259" key="4">
    <source>
        <dbReference type="Pfam" id="PF00449"/>
    </source>
</evidence>
<gene>
    <name evidence="6" type="ORF">PYK22_00863</name>
</gene>
<dbReference type="GO" id="GO:0006046">
    <property type="term" value="P:N-acetylglucosamine catabolic process"/>
    <property type="evidence" value="ECO:0007669"/>
    <property type="project" value="TreeGrafter"/>
</dbReference>
<dbReference type="STRING" id="454194.PYK22_00863"/>
<feature type="domain" description="Urease alpha-subunit N-terminal" evidence="4">
    <location>
        <begin position="26"/>
        <end position="69"/>
    </location>
</feature>
<keyword evidence="2" id="KW-0479">Metal-binding</keyword>
<dbReference type="PANTHER" id="PTHR11113">
    <property type="entry name" value="N-ACETYLGLUCOSAMINE-6-PHOSPHATE DEACETYLASE"/>
    <property type="match status" value="1"/>
</dbReference>
<evidence type="ECO:0000313" key="7">
    <source>
        <dbReference type="Proteomes" id="UP000031518"/>
    </source>
</evidence>
<dbReference type="Gene3D" id="3.20.20.140">
    <property type="entry name" value="Metal-dependent hydrolases"/>
    <property type="match status" value="1"/>
</dbReference>
<dbReference type="EC" id="3.5.1.81" evidence="6"/>
<protein>
    <submittedName>
        <fullName evidence="6">N-acyl-D-aspartate/D-glutamate deacylase</fullName>
        <ecNumber evidence="6">3.5.1.81</ecNumber>
    </submittedName>
</protein>
<dbReference type="GO" id="GO:0046872">
    <property type="term" value="F:metal ion binding"/>
    <property type="evidence" value="ECO:0007669"/>
    <property type="project" value="UniProtKB-KW"/>
</dbReference>
<dbReference type="CDD" id="cd01297">
    <property type="entry name" value="D-aminoacylase"/>
    <property type="match status" value="1"/>
</dbReference>
<dbReference type="Pfam" id="PF00449">
    <property type="entry name" value="Urease_alpha"/>
    <property type="match status" value="1"/>
</dbReference>
<reference evidence="6 7" key="1">
    <citation type="submission" date="2013-12" db="EMBL/GenBank/DDBJ databases">
        <authorList>
            <person name="Stott M."/>
        </authorList>
    </citation>
    <scope>NUCLEOTIDE SEQUENCE [LARGE SCALE GENOMIC DNA]</scope>
    <source>
        <strain evidence="6 7">K22</strain>
    </source>
</reference>
<dbReference type="SUPFAM" id="SSF51556">
    <property type="entry name" value="Metallo-dependent hydrolases"/>
    <property type="match status" value="1"/>
</dbReference>
<sequence length="548" mass="59738">MNWLRATLGIALALTLAVGARLYRAQQSIAQIYDLVITNGRIVDGTGNPWYRADVAVKDGRIAKIGRVDPREARAVIDAHNQIVAPGFIDVHSHVENIYSQPDAENFIRMGVTSLVTGNCGSSTTEVGKFLDRIKEQPLAVNLATLIAHGSVRAKVMGLENRAPTPEELRQMEALVEQAMKEGAVGLSTGLIYVPGAYAKTDEIVALARVAARYGGVYATHMRDEGNGVMDAIRESIQIGEQAGIPVEISHFKISSKKLWGKSAETISLVEQARARGLQVTVDQYAYTASSTSLDVLLPDWVRAGGRDAAKARLADAATRGRVRREMKESLKRSGFKDYSYAVVASYEPNPSFNGLSIPEIAKRARGKSDLDAQIDQIIEMFAAGGAGMIYHKMSEDDVQRIMRQPWTMIAADAGVQRPGRGVPHPRGYGNNARVLGRYVREFHLLTLEDAIRKMTSLPAQTFHLRDRGLLREGYAADIVIFDDATIADRATFDNPHQYPVGISYVIVNGQVVFADGKMTGVRSGVALRGAWTVADHPLSAKRDGEDG</sequence>
<proteinExistence type="inferred from homology"/>
<evidence type="ECO:0000256" key="3">
    <source>
        <dbReference type="ARBA" id="ARBA00022801"/>
    </source>
</evidence>
<name>A0A0B6WUF7_9BACT</name>
<dbReference type="AlphaFoldDB" id="A0A0B6WUF7"/>
<evidence type="ECO:0000256" key="2">
    <source>
        <dbReference type="ARBA" id="ARBA00022723"/>
    </source>
</evidence>
<dbReference type="InterPro" id="IPR023100">
    <property type="entry name" value="D-aminoacylase_insert_dom_sf"/>
</dbReference>
<dbReference type="Gene3D" id="3.30.1490.130">
    <property type="entry name" value="D-aminoacylase. Domain 3"/>
    <property type="match status" value="1"/>
</dbReference>
<comment type="similarity">
    <text evidence="1">Belongs to the metallo-dependent hydrolases superfamily. NagA family.</text>
</comment>
<dbReference type="InterPro" id="IPR011059">
    <property type="entry name" value="Metal-dep_hydrolase_composite"/>
</dbReference>
<dbReference type="Gene3D" id="2.30.40.10">
    <property type="entry name" value="Urease, subunit C, domain 1"/>
    <property type="match status" value="1"/>
</dbReference>
<evidence type="ECO:0000313" key="6">
    <source>
        <dbReference type="EMBL" id="CDM64868.1"/>
    </source>
</evidence>
<dbReference type="RefSeq" id="WP_041974784.1">
    <property type="nucleotide sequence ID" value="NZ_CBXV010000003.1"/>
</dbReference>
<dbReference type="Proteomes" id="UP000031518">
    <property type="component" value="Unassembled WGS sequence"/>
</dbReference>
<evidence type="ECO:0000259" key="5">
    <source>
        <dbReference type="Pfam" id="PF07969"/>
    </source>
</evidence>
<dbReference type="GO" id="GO:0008448">
    <property type="term" value="F:N-acetylglucosamine-6-phosphate deacetylase activity"/>
    <property type="evidence" value="ECO:0007669"/>
    <property type="project" value="TreeGrafter"/>
</dbReference>